<feature type="domain" description="LysM" evidence="3">
    <location>
        <begin position="183"/>
        <end position="234"/>
    </location>
</feature>
<dbReference type="Proteomes" id="UP001142810">
    <property type="component" value="Unassembled WGS sequence"/>
</dbReference>
<dbReference type="Gene3D" id="3.10.350.10">
    <property type="entry name" value="LysM domain"/>
    <property type="match status" value="1"/>
</dbReference>
<dbReference type="PROSITE" id="PS51257">
    <property type="entry name" value="PROKAR_LIPOPROTEIN"/>
    <property type="match status" value="1"/>
</dbReference>
<dbReference type="PROSITE" id="PS51782">
    <property type="entry name" value="LYSM"/>
    <property type="match status" value="1"/>
</dbReference>
<proteinExistence type="predicted"/>
<evidence type="ECO:0000256" key="2">
    <source>
        <dbReference type="SAM" id="SignalP"/>
    </source>
</evidence>
<sequence>MLIAKKSSLRTSLIAALGLTTLVGCAGNGDNTDRYAAQCDANTINELKELNETLTEAIHKEVVIWEPAEAIVIQNELETAINNCDPNSSPALIAKAEKEVETYERKVKEAEQERLAKEREQKENERYLEMAKKEWNKVEEYDNLSDDHQEMKAEGKTALENDKGRESYNILTSLHNELRDRMEEYVVKEGDTLWDIAARNQTYGNPWQWPAIHDENREKIDDPNLIYPGQKLMIDKNAGPTQLTAKAKRNNLM</sequence>
<dbReference type="PANTHER" id="PTHR34700:SF4">
    <property type="entry name" value="PHAGE-LIKE ELEMENT PBSX PROTEIN XKDP"/>
    <property type="match status" value="1"/>
</dbReference>
<feature type="coiled-coil region" evidence="1">
    <location>
        <begin position="93"/>
        <end position="130"/>
    </location>
</feature>
<evidence type="ECO:0000313" key="5">
    <source>
        <dbReference type="Proteomes" id="UP001142810"/>
    </source>
</evidence>
<gene>
    <name evidence="4" type="ORF">OPS25_13225</name>
</gene>
<protein>
    <submittedName>
        <fullName evidence="4">LysM peptidoglycan-binding domain-containing protein</fullName>
    </submittedName>
</protein>
<accession>A0ABT3P9L2</accession>
<dbReference type="InterPro" id="IPR036779">
    <property type="entry name" value="LysM_dom_sf"/>
</dbReference>
<dbReference type="CDD" id="cd00118">
    <property type="entry name" value="LysM"/>
    <property type="match status" value="1"/>
</dbReference>
<dbReference type="SMART" id="SM00257">
    <property type="entry name" value="LysM"/>
    <property type="match status" value="1"/>
</dbReference>
<dbReference type="InterPro" id="IPR052196">
    <property type="entry name" value="Bact_Kbp"/>
</dbReference>
<evidence type="ECO:0000259" key="3">
    <source>
        <dbReference type="PROSITE" id="PS51782"/>
    </source>
</evidence>
<dbReference type="InterPro" id="IPR018392">
    <property type="entry name" value="LysM"/>
</dbReference>
<reference evidence="4" key="1">
    <citation type="submission" date="2022-11" db="EMBL/GenBank/DDBJ databases">
        <title>Alteromonas sp. nov., isolated from sea water of the Qingdao.</title>
        <authorList>
            <person name="Wang Q."/>
        </authorList>
    </citation>
    <scope>NUCLEOTIDE SEQUENCE</scope>
    <source>
        <strain evidence="4">ASW11-7</strain>
    </source>
</reference>
<feature type="signal peptide" evidence="2">
    <location>
        <begin position="1"/>
        <end position="26"/>
    </location>
</feature>
<organism evidence="4 5">
    <name type="scientific">Alteromonas aquimaris</name>
    <dbReference type="NCBI Taxonomy" id="2998417"/>
    <lineage>
        <taxon>Bacteria</taxon>
        <taxon>Pseudomonadati</taxon>
        <taxon>Pseudomonadota</taxon>
        <taxon>Gammaproteobacteria</taxon>
        <taxon>Alteromonadales</taxon>
        <taxon>Alteromonadaceae</taxon>
        <taxon>Alteromonas/Salinimonas group</taxon>
        <taxon>Alteromonas</taxon>
    </lineage>
</organism>
<evidence type="ECO:0000256" key="1">
    <source>
        <dbReference type="SAM" id="Coils"/>
    </source>
</evidence>
<dbReference type="RefSeq" id="WP_265618244.1">
    <property type="nucleotide sequence ID" value="NZ_JAPFRD010000011.1"/>
</dbReference>
<keyword evidence="5" id="KW-1185">Reference proteome</keyword>
<dbReference type="EMBL" id="JAPFRD010000011">
    <property type="protein sequence ID" value="MCW8109466.1"/>
    <property type="molecule type" value="Genomic_DNA"/>
</dbReference>
<dbReference type="PANTHER" id="PTHR34700">
    <property type="entry name" value="POTASSIUM BINDING PROTEIN KBP"/>
    <property type="match status" value="1"/>
</dbReference>
<keyword evidence="2" id="KW-0732">Signal</keyword>
<name>A0ABT3P9L2_9ALTE</name>
<evidence type="ECO:0000313" key="4">
    <source>
        <dbReference type="EMBL" id="MCW8109466.1"/>
    </source>
</evidence>
<dbReference type="SUPFAM" id="SSF54106">
    <property type="entry name" value="LysM domain"/>
    <property type="match status" value="1"/>
</dbReference>
<keyword evidence="1" id="KW-0175">Coiled coil</keyword>
<dbReference type="Pfam" id="PF01476">
    <property type="entry name" value="LysM"/>
    <property type="match status" value="1"/>
</dbReference>
<comment type="caution">
    <text evidence="4">The sequence shown here is derived from an EMBL/GenBank/DDBJ whole genome shotgun (WGS) entry which is preliminary data.</text>
</comment>
<feature type="chain" id="PRO_5047372449" evidence="2">
    <location>
        <begin position="27"/>
        <end position="253"/>
    </location>
</feature>